<dbReference type="Proteomes" id="UP001626537">
    <property type="component" value="Chromosome"/>
</dbReference>
<dbReference type="EMBL" id="CP136864">
    <property type="protein sequence ID" value="WOJ93473.1"/>
    <property type="molecule type" value="Genomic_DNA"/>
</dbReference>
<keyword evidence="4" id="KW-1185">Reference proteome</keyword>
<feature type="domain" description="DUF4124" evidence="2">
    <location>
        <begin position="36"/>
        <end position="70"/>
    </location>
</feature>
<dbReference type="Pfam" id="PF13511">
    <property type="entry name" value="DUF4124"/>
    <property type="match status" value="1"/>
</dbReference>
<gene>
    <name evidence="3" type="ORF">R0135_17060</name>
</gene>
<evidence type="ECO:0000313" key="4">
    <source>
        <dbReference type="Proteomes" id="UP001626537"/>
    </source>
</evidence>
<sequence length="167" mass="18731">MRNLNYSLDLTSPRLLIVSAVFACMMGVLGNSGDAQASDTYYRWKDAQGKLVVSDRPPESEQVEYEVVSQKSSLIRRVQPGEGAVPKEVTPRPGNEFDQVDVQRESSSVVEKNPESCSRAKTNLMTLDTAARIRIRDPATGELRYLSEDELLTQRKRAEDTIRVHCN</sequence>
<name>A0ABZ0I3W7_9GAMM</name>
<evidence type="ECO:0000259" key="2">
    <source>
        <dbReference type="Pfam" id="PF13511"/>
    </source>
</evidence>
<evidence type="ECO:0000313" key="3">
    <source>
        <dbReference type="EMBL" id="WOJ93473.1"/>
    </source>
</evidence>
<organism evidence="3 4">
    <name type="scientific">Congregibacter variabilis</name>
    <dbReference type="NCBI Taxonomy" id="3081200"/>
    <lineage>
        <taxon>Bacteria</taxon>
        <taxon>Pseudomonadati</taxon>
        <taxon>Pseudomonadota</taxon>
        <taxon>Gammaproteobacteria</taxon>
        <taxon>Cellvibrionales</taxon>
        <taxon>Halieaceae</taxon>
        <taxon>Congregibacter</taxon>
    </lineage>
</organism>
<feature type="region of interest" description="Disordered" evidence="1">
    <location>
        <begin position="77"/>
        <end position="98"/>
    </location>
</feature>
<evidence type="ECO:0000256" key="1">
    <source>
        <dbReference type="SAM" id="MobiDB-lite"/>
    </source>
</evidence>
<protein>
    <submittedName>
        <fullName evidence="3">DUF4124 domain-containing protein</fullName>
    </submittedName>
</protein>
<proteinExistence type="predicted"/>
<dbReference type="InterPro" id="IPR025392">
    <property type="entry name" value="DUF4124"/>
</dbReference>
<dbReference type="RefSeq" id="WP_407348122.1">
    <property type="nucleotide sequence ID" value="NZ_CP136864.1"/>
</dbReference>
<accession>A0ABZ0I3W7</accession>
<reference evidence="3 4" key="1">
    <citation type="submission" date="2023-10" db="EMBL/GenBank/DDBJ databases">
        <title>Two novel species belonging to the OM43/NOR5 clade.</title>
        <authorList>
            <person name="Park M."/>
        </authorList>
    </citation>
    <scope>NUCLEOTIDE SEQUENCE [LARGE SCALE GENOMIC DNA]</scope>
    <source>
        <strain evidence="3 4">IMCC43200</strain>
    </source>
</reference>